<gene>
    <name evidence="1" type="ORF">HMPREF0813_00500</name>
</gene>
<dbReference type="AlphaFoldDB" id="E6IZT3"/>
<dbReference type="Proteomes" id="UP000002973">
    <property type="component" value="Unassembled WGS sequence"/>
</dbReference>
<comment type="caution">
    <text evidence="1">The sequence shown here is derived from an EMBL/GenBank/DDBJ whole genome shotgun (WGS) entry which is preliminary data.</text>
</comment>
<organism evidence="1 2">
    <name type="scientific">Streptococcus anginosus F0211</name>
    <dbReference type="NCBI Taxonomy" id="706437"/>
    <lineage>
        <taxon>Bacteria</taxon>
        <taxon>Bacillati</taxon>
        <taxon>Bacillota</taxon>
        <taxon>Bacilli</taxon>
        <taxon>Lactobacillales</taxon>
        <taxon>Streptococcaceae</taxon>
        <taxon>Streptococcus</taxon>
        <taxon>Streptococcus anginosus group</taxon>
    </lineage>
</organism>
<name>E6IZT3_STRAP</name>
<reference evidence="1 2" key="1">
    <citation type="submission" date="2010-11" db="EMBL/GenBank/DDBJ databases">
        <authorList>
            <person name="Weinstock G."/>
            <person name="Sodergren E."/>
            <person name="Clifton S."/>
            <person name="Fulton L."/>
            <person name="Fulton B."/>
            <person name="Courtney L."/>
            <person name="Fronick C."/>
            <person name="Harrison M."/>
            <person name="Strong C."/>
            <person name="Farmer C."/>
            <person name="Delahaunty K."/>
            <person name="Markovic C."/>
            <person name="Hall O."/>
            <person name="Minx P."/>
            <person name="Tomlinson C."/>
            <person name="Mitreva M."/>
            <person name="Hou S."/>
            <person name="Chen J."/>
            <person name="Wollam A."/>
            <person name="Pepin K.H."/>
            <person name="Johnson M."/>
            <person name="Bhonagiri V."/>
            <person name="Zhang X."/>
            <person name="Suruliraj S."/>
            <person name="Warren W."/>
            <person name="Chinwalla A."/>
            <person name="Mardis E.R."/>
            <person name="Wilson R.K."/>
        </authorList>
    </citation>
    <scope>NUCLEOTIDE SEQUENCE [LARGE SCALE GENOMIC DNA]</scope>
    <source>
        <strain evidence="1 2">F0211</strain>
    </source>
</reference>
<dbReference type="EMBL" id="AECT01000008">
    <property type="protein sequence ID" value="EFU22917.1"/>
    <property type="molecule type" value="Genomic_DNA"/>
</dbReference>
<accession>E6IZT3</accession>
<proteinExistence type="predicted"/>
<protein>
    <submittedName>
        <fullName evidence="1">Uncharacterized protein</fullName>
    </submittedName>
</protein>
<evidence type="ECO:0000313" key="2">
    <source>
        <dbReference type="Proteomes" id="UP000002973"/>
    </source>
</evidence>
<evidence type="ECO:0000313" key="1">
    <source>
        <dbReference type="EMBL" id="EFU22917.1"/>
    </source>
</evidence>
<sequence length="53" mass="6126">MGDNLLIFTGNNHKEKPCLRARLHENQHCIAILNRMYLEASLDIFKGFISIIL</sequence>